<feature type="transmembrane region" description="Helical" evidence="1">
    <location>
        <begin position="12"/>
        <end position="29"/>
    </location>
</feature>
<keyword evidence="3" id="KW-1185">Reference proteome</keyword>
<feature type="transmembrane region" description="Helical" evidence="1">
    <location>
        <begin position="104"/>
        <end position="128"/>
    </location>
</feature>
<evidence type="ECO:0000313" key="3">
    <source>
        <dbReference type="Proteomes" id="UP000294678"/>
    </source>
</evidence>
<dbReference type="RefSeq" id="WP_134112957.1">
    <property type="nucleotide sequence ID" value="NZ_SOBG01000004.1"/>
</dbReference>
<dbReference type="PIRSF" id="PIRSF027391">
    <property type="entry name" value="Hpre_diP_synt_I"/>
    <property type="match status" value="1"/>
</dbReference>
<dbReference type="Gene3D" id="1.10.1760.20">
    <property type="match status" value="1"/>
</dbReference>
<feature type="transmembrane region" description="Helical" evidence="1">
    <location>
        <begin position="65"/>
        <end position="98"/>
    </location>
</feature>
<dbReference type="AlphaFoldDB" id="A0AA46I5K7"/>
<protein>
    <submittedName>
        <fullName evidence="2">Heptaprenyl diphosphate synthase</fullName>
    </submittedName>
</protein>
<dbReference type="InterPro" id="IPR010898">
    <property type="entry name" value="Hpre_diP_synth_I"/>
</dbReference>
<evidence type="ECO:0000256" key="1">
    <source>
        <dbReference type="SAM" id="Phobius"/>
    </source>
</evidence>
<keyword evidence="1" id="KW-1133">Transmembrane helix</keyword>
<dbReference type="Proteomes" id="UP000294678">
    <property type="component" value="Unassembled WGS sequence"/>
</dbReference>
<dbReference type="Pfam" id="PF07456">
    <property type="entry name" value="Hpre_diP_synt_I"/>
    <property type="match status" value="1"/>
</dbReference>
<name>A0AA46I5K7_9FUSO</name>
<dbReference type="InterPro" id="IPR014535">
    <property type="entry name" value="Hpre_diP_synt_I"/>
</dbReference>
<keyword evidence="1" id="KW-0472">Membrane</keyword>
<sequence>MLDKEKKNTAHMITLVLLALYLTLIESIIPKPFPWMKIGLANLATLIAFDKFGIKMGIEVFYLRVFTASFILGTFLSPGFIISITSGTFSLISMVILFKYKKYFSIIAISSIAGIIHNIGQLISSYFIYFRDIEILYKYVLYFIIIFLFMGFISGIITGFIAYKVLYKKNRRFLH</sequence>
<keyword evidence="1" id="KW-0812">Transmembrane</keyword>
<feature type="transmembrane region" description="Helical" evidence="1">
    <location>
        <begin position="140"/>
        <end position="163"/>
    </location>
</feature>
<evidence type="ECO:0000313" key="2">
    <source>
        <dbReference type="EMBL" id="TDT70522.1"/>
    </source>
</evidence>
<dbReference type="EMBL" id="SOBG01000004">
    <property type="protein sequence ID" value="TDT70522.1"/>
    <property type="molecule type" value="Genomic_DNA"/>
</dbReference>
<reference evidence="2 3" key="1">
    <citation type="submission" date="2019-03" db="EMBL/GenBank/DDBJ databases">
        <title>Genomic Encyclopedia of Type Strains, Phase IV (KMG-IV): sequencing the most valuable type-strain genomes for metagenomic binning, comparative biology and taxonomic classification.</title>
        <authorList>
            <person name="Goeker M."/>
        </authorList>
    </citation>
    <scope>NUCLEOTIDE SEQUENCE [LARGE SCALE GENOMIC DNA]</scope>
    <source>
        <strain evidence="2 3">DSM 100055</strain>
    </source>
</reference>
<gene>
    <name evidence="2" type="ORF">EV215_1067</name>
</gene>
<accession>A0AA46I5K7</accession>
<comment type="caution">
    <text evidence="2">The sequence shown here is derived from an EMBL/GenBank/DDBJ whole genome shotgun (WGS) entry which is preliminary data.</text>
</comment>
<organism evidence="2 3">
    <name type="scientific">Hypnocyclicus thermotrophus</name>
    <dbReference type="NCBI Taxonomy" id="1627895"/>
    <lineage>
        <taxon>Bacteria</taxon>
        <taxon>Fusobacteriati</taxon>
        <taxon>Fusobacteriota</taxon>
        <taxon>Fusobacteriia</taxon>
        <taxon>Fusobacteriales</taxon>
        <taxon>Fusobacteriaceae</taxon>
        <taxon>Hypnocyclicus</taxon>
    </lineage>
</organism>
<proteinExistence type="predicted"/>